<protein>
    <submittedName>
        <fullName evidence="1">Uncharacterized protein</fullName>
    </submittedName>
</protein>
<accession>A0A2D4GE88</accession>
<evidence type="ECO:0000313" key="1">
    <source>
        <dbReference type="EMBL" id="LAA58045.1"/>
    </source>
</evidence>
<sequence length="114" mass="11810">MQKNVSLPIGQVLAAIGSMGSACADITLQDTIVRSVHHYTMTSPGSLAMEKLGQQMNAKGAAVTITQIAAILNRGSGWPLGRRVEGSVITASTTLRVSGAKGASLVFTETEPNL</sequence>
<proteinExistence type="predicted"/>
<reference evidence="1" key="2">
    <citation type="submission" date="2017-11" db="EMBL/GenBank/DDBJ databases">
        <title>Coralsnake Venomics: Analyses of Venom Gland Transcriptomes and Proteomes of Six Brazilian Taxa.</title>
        <authorList>
            <person name="Aird S.D."/>
            <person name="Jorge da Silva N."/>
            <person name="Qiu L."/>
            <person name="Villar-Briones A."/>
            <person name="Aparecida-Saddi V."/>
            <person name="Campos-Telles M.P."/>
            <person name="Grau M."/>
            <person name="Mikheyev A.S."/>
        </authorList>
    </citation>
    <scope>NUCLEOTIDE SEQUENCE</scope>
    <source>
        <tissue evidence="1">Venom_gland</tissue>
    </source>
</reference>
<name>A0A2D4GE88_MICCO</name>
<dbReference type="AlphaFoldDB" id="A0A2D4GE88"/>
<dbReference type="PROSITE" id="PS51257">
    <property type="entry name" value="PROKAR_LIPOPROTEIN"/>
    <property type="match status" value="1"/>
</dbReference>
<organism evidence="1">
    <name type="scientific">Micrurus corallinus</name>
    <name type="common">Brazilian coral snake</name>
    <dbReference type="NCBI Taxonomy" id="54390"/>
    <lineage>
        <taxon>Eukaryota</taxon>
        <taxon>Metazoa</taxon>
        <taxon>Chordata</taxon>
        <taxon>Craniata</taxon>
        <taxon>Vertebrata</taxon>
        <taxon>Euteleostomi</taxon>
        <taxon>Lepidosauria</taxon>
        <taxon>Squamata</taxon>
        <taxon>Bifurcata</taxon>
        <taxon>Unidentata</taxon>
        <taxon>Episquamata</taxon>
        <taxon>Toxicofera</taxon>
        <taxon>Serpentes</taxon>
        <taxon>Colubroidea</taxon>
        <taxon>Elapidae</taxon>
        <taxon>Elapinae</taxon>
        <taxon>Micrurus</taxon>
    </lineage>
</organism>
<dbReference type="EMBL" id="IACJ01119687">
    <property type="protein sequence ID" value="LAA58045.1"/>
    <property type="molecule type" value="Transcribed_RNA"/>
</dbReference>
<reference evidence="1" key="1">
    <citation type="submission" date="2017-07" db="EMBL/GenBank/DDBJ databases">
        <authorList>
            <person name="Mikheyev A."/>
            <person name="Grau M."/>
        </authorList>
    </citation>
    <scope>NUCLEOTIDE SEQUENCE</scope>
    <source>
        <tissue evidence="1">Venom_gland</tissue>
    </source>
</reference>